<gene>
    <name evidence="1" type="ORF">CRENBAI_005890</name>
</gene>
<protein>
    <submittedName>
        <fullName evidence="1">Uncharacterized protein</fullName>
    </submittedName>
</protein>
<reference evidence="1 2" key="1">
    <citation type="submission" date="2021-06" db="EMBL/GenBank/DDBJ databases">
        <authorList>
            <person name="Palmer J.M."/>
        </authorList>
    </citation>
    <scope>NUCLEOTIDE SEQUENCE [LARGE SCALE GENOMIC DNA]</scope>
    <source>
        <strain evidence="1 2">MEX-2019</strain>
        <tissue evidence="1">Muscle</tissue>
    </source>
</reference>
<dbReference type="EMBL" id="JAHHUM010001870">
    <property type="protein sequence ID" value="KAK5608030.1"/>
    <property type="molecule type" value="Genomic_DNA"/>
</dbReference>
<dbReference type="Proteomes" id="UP001311232">
    <property type="component" value="Unassembled WGS sequence"/>
</dbReference>
<organism evidence="1 2">
    <name type="scientific">Crenichthys baileyi</name>
    <name type="common">White River springfish</name>
    <dbReference type="NCBI Taxonomy" id="28760"/>
    <lineage>
        <taxon>Eukaryota</taxon>
        <taxon>Metazoa</taxon>
        <taxon>Chordata</taxon>
        <taxon>Craniata</taxon>
        <taxon>Vertebrata</taxon>
        <taxon>Euteleostomi</taxon>
        <taxon>Actinopterygii</taxon>
        <taxon>Neopterygii</taxon>
        <taxon>Teleostei</taxon>
        <taxon>Neoteleostei</taxon>
        <taxon>Acanthomorphata</taxon>
        <taxon>Ovalentaria</taxon>
        <taxon>Atherinomorphae</taxon>
        <taxon>Cyprinodontiformes</taxon>
        <taxon>Goodeidae</taxon>
        <taxon>Crenichthys</taxon>
    </lineage>
</organism>
<evidence type="ECO:0000313" key="2">
    <source>
        <dbReference type="Proteomes" id="UP001311232"/>
    </source>
</evidence>
<evidence type="ECO:0000313" key="1">
    <source>
        <dbReference type="EMBL" id="KAK5608030.1"/>
    </source>
</evidence>
<keyword evidence="2" id="KW-1185">Reference proteome</keyword>
<comment type="caution">
    <text evidence="1">The sequence shown here is derived from an EMBL/GenBank/DDBJ whole genome shotgun (WGS) entry which is preliminary data.</text>
</comment>
<dbReference type="AlphaFoldDB" id="A0AAV9RGD8"/>
<name>A0AAV9RGD8_9TELE</name>
<sequence length="143" mass="16000">MDLLVLHPLTAYGVTHQNTSAPASEGPSSLGLRGSSSNPLWFEDELLHVTVSEFFNDGIQVDLPHGPVSEFFDEEIVQRFSQFPRHSPEDQSPELLCGFLRAVNKLPELLCELQSFVNQFLELHRGFQSPGLHRGFQVSNLTP</sequence>
<accession>A0AAV9RGD8</accession>
<proteinExistence type="predicted"/>